<dbReference type="AlphaFoldDB" id="A0AA88YWQ9"/>
<feature type="signal peptide" evidence="8">
    <location>
        <begin position="1"/>
        <end position="19"/>
    </location>
</feature>
<protein>
    <recommendedName>
        <fullName evidence="9">TGF-beta family profile domain-containing protein</fullName>
    </recommendedName>
</protein>
<dbReference type="PROSITE" id="PS00250">
    <property type="entry name" value="TGF_BETA_1"/>
    <property type="match status" value="1"/>
</dbReference>
<dbReference type="InterPro" id="IPR001839">
    <property type="entry name" value="TGF-b_C"/>
</dbReference>
<comment type="similarity">
    <text evidence="2 6">Belongs to the TGF-beta family.</text>
</comment>
<keyword evidence="11" id="KW-1185">Reference proteome</keyword>
<dbReference type="PANTHER" id="PTHR11848">
    <property type="entry name" value="TGF-BETA FAMILY"/>
    <property type="match status" value="1"/>
</dbReference>
<dbReference type="GO" id="GO:0005125">
    <property type="term" value="F:cytokine activity"/>
    <property type="evidence" value="ECO:0007669"/>
    <property type="project" value="TreeGrafter"/>
</dbReference>
<reference evidence="10" key="1">
    <citation type="submission" date="2019-08" db="EMBL/GenBank/DDBJ databases">
        <title>The improved chromosome-level genome for the pearl oyster Pinctada fucata martensii using PacBio sequencing and Hi-C.</title>
        <authorList>
            <person name="Zheng Z."/>
        </authorList>
    </citation>
    <scope>NUCLEOTIDE SEQUENCE</scope>
    <source>
        <strain evidence="10">ZZ-2019</strain>
        <tissue evidence="10">Adductor muscle</tissue>
    </source>
</reference>
<dbReference type="Gene3D" id="2.10.90.10">
    <property type="entry name" value="Cystine-knot cytokines"/>
    <property type="match status" value="1"/>
</dbReference>
<feature type="chain" id="PRO_5041656369" description="TGF-beta family profile domain-containing protein" evidence="8">
    <location>
        <begin position="20"/>
        <end position="384"/>
    </location>
</feature>
<dbReference type="Gene3D" id="2.60.120.970">
    <property type="match status" value="1"/>
</dbReference>
<organism evidence="10 11">
    <name type="scientific">Pinctada imbricata</name>
    <name type="common">Atlantic pearl-oyster</name>
    <name type="synonym">Pinctada martensii</name>
    <dbReference type="NCBI Taxonomy" id="66713"/>
    <lineage>
        <taxon>Eukaryota</taxon>
        <taxon>Metazoa</taxon>
        <taxon>Spiralia</taxon>
        <taxon>Lophotrochozoa</taxon>
        <taxon>Mollusca</taxon>
        <taxon>Bivalvia</taxon>
        <taxon>Autobranchia</taxon>
        <taxon>Pteriomorphia</taxon>
        <taxon>Pterioida</taxon>
        <taxon>Pterioidea</taxon>
        <taxon>Pteriidae</taxon>
        <taxon>Pinctada</taxon>
    </lineage>
</organism>
<dbReference type="GO" id="GO:0005615">
    <property type="term" value="C:extracellular space"/>
    <property type="evidence" value="ECO:0007669"/>
    <property type="project" value="TreeGrafter"/>
</dbReference>
<comment type="subcellular location">
    <subcellularLocation>
        <location evidence="1">Secreted</location>
    </subcellularLocation>
</comment>
<comment type="caution">
    <text evidence="10">The sequence shown here is derived from an EMBL/GenBank/DDBJ whole genome shotgun (WGS) entry which is preliminary data.</text>
</comment>
<dbReference type="GO" id="GO:0008083">
    <property type="term" value="F:growth factor activity"/>
    <property type="evidence" value="ECO:0007669"/>
    <property type="project" value="UniProtKB-KW"/>
</dbReference>
<dbReference type="SUPFAM" id="SSF57501">
    <property type="entry name" value="Cystine-knot cytokines"/>
    <property type="match status" value="1"/>
</dbReference>
<evidence type="ECO:0000256" key="3">
    <source>
        <dbReference type="ARBA" id="ARBA00022525"/>
    </source>
</evidence>
<dbReference type="InterPro" id="IPR029034">
    <property type="entry name" value="Cystine-knot_cytokine"/>
</dbReference>
<evidence type="ECO:0000256" key="5">
    <source>
        <dbReference type="ARBA" id="ARBA00023157"/>
    </source>
</evidence>
<gene>
    <name evidence="10" type="ORF">FSP39_001013</name>
</gene>
<accession>A0AA88YWQ9</accession>
<evidence type="ECO:0000256" key="1">
    <source>
        <dbReference type="ARBA" id="ARBA00004613"/>
    </source>
</evidence>
<dbReference type="InterPro" id="IPR017948">
    <property type="entry name" value="TGFb_CS"/>
</dbReference>
<evidence type="ECO:0000256" key="6">
    <source>
        <dbReference type="RuleBase" id="RU000354"/>
    </source>
</evidence>
<evidence type="ECO:0000256" key="8">
    <source>
        <dbReference type="SAM" id="SignalP"/>
    </source>
</evidence>
<evidence type="ECO:0000256" key="4">
    <source>
        <dbReference type="ARBA" id="ARBA00023030"/>
    </source>
</evidence>
<evidence type="ECO:0000259" key="9">
    <source>
        <dbReference type="PROSITE" id="PS51362"/>
    </source>
</evidence>
<evidence type="ECO:0000256" key="7">
    <source>
        <dbReference type="SAM" id="MobiDB-lite"/>
    </source>
</evidence>
<dbReference type="PROSITE" id="PS51362">
    <property type="entry name" value="TGF_BETA_2"/>
    <property type="match status" value="1"/>
</dbReference>
<keyword evidence="5" id="KW-1015">Disulfide bond</keyword>
<feature type="region of interest" description="Disordered" evidence="7">
    <location>
        <begin position="235"/>
        <end position="273"/>
    </location>
</feature>
<feature type="domain" description="TGF-beta family profile" evidence="9">
    <location>
        <begin position="292"/>
        <end position="383"/>
    </location>
</feature>
<dbReference type="InterPro" id="IPR015615">
    <property type="entry name" value="TGF-beta-rel"/>
</dbReference>
<evidence type="ECO:0000313" key="11">
    <source>
        <dbReference type="Proteomes" id="UP001186944"/>
    </source>
</evidence>
<name>A0AA88YWQ9_PINIB</name>
<sequence length="384" mass="43884">MRRTLRLLVAFVVVVQVQSSIEKHAKRTIQKYIKLQTLKINLLSRLGLHSRPALLLSEEKANKNVLGKLSNSSVTSTLRNVATVPTSTTVSPTVSGNYFAEIQEVITLSEPAENVTDDSIFQFKIVKDSQGRKLEVQSANLLVKLKYKSKRKKNKKRKRKARKIRLELSSVSDDGHRKKLIASLDAVVHKTNWFKLAIPREIVEEKLTASNPNLKLHIKCFGCKKGAKLVLVHGSPRKRKRKNRFRKNKIRGARKNKKRRGKLRKLSRRKRRKLSRTRPFLLLHTKVKTFIRSKRDVEDTCTEYDGCCKAPFQFNFADVGWEDWVISPASFTTAFCGGNCMSGFSRNCTETRHKSLRIIYYDQSGSIIISRVPNMIVTECGCSV</sequence>
<dbReference type="SMART" id="SM00204">
    <property type="entry name" value="TGFB"/>
    <property type="match status" value="1"/>
</dbReference>
<dbReference type="EMBL" id="VSWD01000001">
    <property type="protein sequence ID" value="KAK3108093.1"/>
    <property type="molecule type" value="Genomic_DNA"/>
</dbReference>
<proteinExistence type="inferred from homology"/>
<evidence type="ECO:0000313" key="10">
    <source>
        <dbReference type="EMBL" id="KAK3108093.1"/>
    </source>
</evidence>
<dbReference type="Pfam" id="PF00019">
    <property type="entry name" value="TGF_beta"/>
    <property type="match status" value="1"/>
</dbReference>
<keyword evidence="3" id="KW-0964">Secreted</keyword>
<dbReference type="PANTHER" id="PTHR11848:SF309">
    <property type="entry name" value="INHIBIN BETA CHAIN"/>
    <property type="match status" value="1"/>
</dbReference>
<keyword evidence="8" id="KW-0732">Signal</keyword>
<evidence type="ECO:0000256" key="2">
    <source>
        <dbReference type="ARBA" id="ARBA00006656"/>
    </source>
</evidence>
<keyword evidence="4 6" id="KW-0339">Growth factor</keyword>
<dbReference type="Proteomes" id="UP001186944">
    <property type="component" value="Unassembled WGS sequence"/>
</dbReference>